<reference evidence="1" key="1">
    <citation type="submission" date="2019-08" db="EMBL/GenBank/DDBJ databases">
        <authorList>
            <person name="Kucharzyk K."/>
            <person name="Murdoch R.W."/>
            <person name="Higgins S."/>
            <person name="Loffler F."/>
        </authorList>
    </citation>
    <scope>NUCLEOTIDE SEQUENCE</scope>
</reference>
<dbReference type="AlphaFoldDB" id="A0A644YNQ8"/>
<evidence type="ECO:0000313" key="1">
    <source>
        <dbReference type="EMBL" id="MPM30146.1"/>
    </source>
</evidence>
<dbReference type="EMBL" id="VSSQ01005710">
    <property type="protein sequence ID" value="MPM30146.1"/>
    <property type="molecule type" value="Genomic_DNA"/>
</dbReference>
<proteinExistence type="predicted"/>
<organism evidence="1">
    <name type="scientific">bioreactor metagenome</name>
    <dbReference type="NCBI Taxonomy" id="1076179"/>
    <lineage>
        <taxon>unclassified sequences</taxon>
        <taxon>metagenomes</taxon>
        <taxon>ecological metagenomes</taxon>
    </lineage>
</organism>
<protein>
    <recommendedName>
        <fullName evidence="2">Molecular chaperone GroEL</fullName>
    </recommendedName>
</protein>
<accession>A0A644YNQ8</accession>
<gene>
    <name evidence="1" type="ORF">SDC9_76691</name>
</gene>
<evidence type="ECO:0008006" key="2">
    <source>
        <dbReference type="Google" id="ProtNLM"/>
    </source>
</evidence>
<sequence>MSYVSPKLHQQFESLSIELKNEILSRNVQLNNLHDLIAVLQQIIDEQESAT</sequence>
<name>A0A644YNQ8_9ZZZZ</name>
<comment type="caution">
    <text evidence="1">The sequence shown here is derived from an EMBL/GenBank/DDBJ whole genome shotgun (WGS) entry which is preliminary data.</text>
</comment>